<reference evidence="2" key="1">
    <citation type="submission" date="2024-05" db="EMBL/GenBank/DDBJ databases">
        <authorList>
            <person name="Kim S."/>
            <person name="Heo J."/>
            <person name="Choi H."/>
            <person name="Choi Y."/>
            <person name="Kwon S.-W."/>
            <person name="Kim Y."/>
        </authorList>
    </citation>
    <scope>NUCLEOTIDE SEQUENCE</scope>
    <source>
        <strain evidence="2">KACC 23698</strain>
    </source>
</reference>
<gene>
    <name evidence="2" type="ORF">ABEG18_13705</name>
</gene>
<feature type="signal peptide" evidence="1">
    <location>
        <begin position="1"/>
        <end position="27"/>
    </location>
</feature>
<dbReference type="EMBL" id="CP157484">
    <property type="protein sequence ID" value="XBO36800.1"/>
    <property type="molecule type" value="Genomic_DNA"/>
</dbReference>
<accession>A0AAU7J9G6</accession>
<protein>
    <submittedName>
        <fullName evidence="2">Transglutaminase-like cysteine peptidase</fullName>
    </submittedName>
</protein>
<feature type="chain" id="PRO_5043761615" evidence="1">
    <location>
        <begin position="28"/>
        <end position="239"/>
    </location>
</feature>
<dbReference type="Pfam" id="PF06035">
    <property type="entry name" value="Peptidase_C93"/>
    <property type="match status" value="1"/>
</dbReference>
<evidence type="ECO:0000256" key="1">
    <source>
        <dbReference type="SAM" id="SignalP"/>
    </source>
</evidence>
<dbReference type="AlphaFoldDB" id="A0AAU7J9G6"/>
<sequence>MGALRRASPLIMGCVVSLIISVQGASAQPRHSPSHRPAGAETTVSATLVASGAAMTVGKTAPAPRAFYPFCEKSPAECQPTGDVAAFSAGPERMAELVAVNDEVNASVTQVTDLEHFGVSDLWTLPTDGKGDCEDIALLKRRKLIDKGWPSGRLLMSAVLDQQGKGHAVLVAVTDQGDVVLDNKRDDVRPWKRTGYFFITRQSQSSPMKWVYTAPQSQILIAMRRAAAPLGSKPSAPLR</sequence>
<keyword evidence="1" id="KW-0732">Signal</keyword>
<dbReference type="RefSeq" id="WP_406853616.1">
    <property type="nucleotide sequence ID" value="NZ_CP157484.1"/>
</dbReference>
<dbReference type="Gene3D" id="3.10.620.30">
    <property type="match status" value="1"/>
</dbReference>
<dbReference type="PANTHER" id="PTHR39327">
    <property type="match status" value="1"/>
</dbReference>
<name>A0AAU7J9G6_9HYPH</name>
<organism evidence="2">
    <name type="scientific">Alsobacter sp. KACC 23698</name>
    <dbReference type="NCBI Taxonomy" id="3149229"/>
    <lineage>
        <taxon>Bacteria</taxon>
        <taxon>Pseudomonadati</taxon>
        <taxon>Pseudomonadota</taxon>
        <taxon>Alphaproteobacteria</taxon>
        <taxon>Hyphomicrobiales</taxon>
        <taxon>Alsobacteraceae</taxon>
        <taxon>Alsobacter</taxon>
    </lineage>
</organism>
<evidence type="ECO:0000313" key="2">
    <source>
        <dbReference type="EMBL" id="XBO36800.1"/>
    </source>
</evidence>
<dbReference type="PANTHER" id="PTHR39327:SF1">
    <property type="entry name" value="BLR5470 PROTEIN"/>
    <property type="match status" value="1"/>
</dbReference>
<dbReference type="InterPro" id="IPR010319">
    <property type="entry name" value="Transglutaminase-like_Cys_pept"/>
</dbReference>
<proteinExistence type="predicted"/>